<feature type="domain" description="Flavodoxin-like" evidence="9">
    <location>
        <begin position="256"/>
        <end position="395"/>
    </location>
</feature>
<gene>
    <name evidence="11" type="ORF">ACJDT4_01500</name>
</gene>
<dbReference type="PANTHER" id="PTHR32145:SF11">
    <property type="entry name" value="DIFLAVIN FLAVOPROTEIN A 2-RELATED"/>
    <property type="match status" value="1"/>
</dbReference>
<keyword evidence="4" id="KW-0813">Transport</keyword>
<dbReference type="InterPro" id="IPR024934">
    <property type="entry name" value="Rubredoxin-like_dom"/>
</dbReference>
<evidence type="ECO:0000256" key="3">
    <source>
        <dbReference type="ARBA" id="ARBA00007121"/>
    </source>
</evidence>
<dbReference type="SUPFAM" id="SSF56281">
    <property type="entry name" value="Metallo-hydrolase/oxidoreductase"/>
    <property type="match status" value="1"/>
</dbReference>
<keyword evidence="8" id="KW-0408">Iron</keyword>
<keyword evidence="5" id="KW-0285">Flavoprotein</keyword>
<dbReference type="PROSITE" id="PS50902">
    <property type="entry name" value="FLAVODOXIN_LIKE"/>
    <property type="match status" value="1"/>
</dbReference>
<evidence type="ECO:0000313" key="11">
    <source>
        <dbReference type="EMBL" id="MFL0249083.1"/>
    </source>
</evidence>
<dbReference type="InterPro" id="IPR029039">
    <property type="entry name" value="Flavoprotein-like_sf"/>
</dbReference>
<comment type="cofactor">
    <cofactor evidence="2">
        <name>Fe(3+)</name>
        <dbReference type="ChEBI" id="CHEBI:29034"/>
    </cofactor>
</comment>
<dbReference type="InterPro" id="IPR023753">
    <property type="entry name" value="FAD/NAD-binding_dom"/>
</dbReference>
<feature type="domain" description="Rubredoxin-like" evidence="10">
    <location>
        <begin position="415"/>
        <end position="449"/>
    </location>
</feature>
<dbReference type="PROSITE" id="PS50903">
    <property type="entry name" value="RUBREDOXIN_LIKE"/>
    <property type="match status" value="1"/>
</dbReference>
<comment type="cofactor">
    <cofactor evidence="1">
        <name>Fe cation</name>
        <dbReference type="ChEBI" id="CHEBI:24875"/>
    </cofactor>
</comment>
<dbReference type="Pfam" id="PF07992">
    <property type="entry name" value="Pyr_redox_2"/>
    <property type="match status" value="1"/>
</dbReference>
<dbReference type="Gene3D" id="3.60.15.10">
    <property type="entry name" value="Ribonuclease Z/Hydroxyacylglutathione hydrolase-like"/>
    <property type="match status" value="1"/>
</dbReference>
<dbReference type="Pfam" id="PF21349">
    <property type="entry name" value="RUBY_RBDX"/>
    <property type="match status" value="1"/>
</dbReference>
<dbReference type="InterPro" id="IPR048574">
    <property type="entry name" value="RUBY_RBDX"/>
</dbReference>
<dbReference type="EMBL" id="JBJIAA010000001">
    <property type="protein sequence ID" value="MFL0249083.1"/>
    <property type="molecule type" value="Genomic_DNA"/>
</dbReference>
<dbReference type="CDD" id="cd07709">
    <property type="entry name" value="flavodiiron_proteins_MBL-fold"/>
    <property type="match status" value="1"/>
</dbReference>
<dbReference type="InterPro" id="IPR036866">
    <property type="entry name" value="RibonucZ/Hydroxyglut_hydro"/>
</dbReference>
<dbReference type="SMART" id="SM00849">
    <property type="entry name" value="Lactamase_B"/>
    <property type="match status" value="1"/>
</dbReference>
<evidence type="ECO:0000256" key="6">
    <source>
        <dbReference type="ARBA" id="ARBA00022827"/>
    </source>
</evidence>
<dbReference type="Proteomes" id="UP001623592">
    <property type="component" value="Unassembled WGS sequence"/>
</dbReference>
<dbReference type="SUPFAM" id="SSF57802">
    <property type="entry name" value="Rubredoxin-like"/>
    <property type="match status" value="1"/>
</dbReference>
<dbReference type="InterPro" id="IPR016156">
    <property type="entry name" value="FAD/NAD-linked_Rdtase_dimer_sf"/>
</dbReference>
<evidence type="ECO:0000259" key="10">
    <source>
        <dbReference type="PROSITE" id="PS50903"/>
    </source>
</evidence>
<dbReference type="PRINTS" id="PR00411">
    <property type="entry name" value="PNDRDTASEI"/>
</dbReference>
<keyword evidence="7" id="KW-0249">Electron transport</keyword>
<dbReference type="InterPro" id="IPR001279">
    <property type="entry name" value="Metallo-B-lactamas"/>
</dbReference>
<comment type="caution">
    <text evidence="11">The sequence shown here is derived from an EMBL/GenBank/DDBJ whole genome shotgun (WGS) entry which is preliminary data.</text>
</comment>
<dbReference type="InterPro" id="IPR008254">
    <property type="entry name" value="Flavodoxin/NO_synth"/>
</dbReference>
<dbReference type="CDD" id="cd00729">
    <property type="entry name" value="rubredoxin_SM"/>
    <property type="match status" value="1"/>
</dbReference>
<dbReference type="Gene3D" id="2.20.28.10">
    <property type="match status" value="1"/>
</dbReference>
<dbReference type="SUPFAM" id="SSF51905">
    <property type="entry name" value="FAD/NAD(P)-binding domain"/>
    <property type="match status" value="2"/>
</dbReference>
<dbReference type="Gene3D" id="3.40.50.360">
    <property type="match status" value="1"/>
</dbReference>
<comment type="similarity">
    <text evidence="3">In the N-terminal section; belongs to the zinc metallo-hydrolase group 3 family.</text>
</comment>
<dbReference type="PRINTS" id="PR00368">
    <property type="entry name" value="FADPNR"/>
</dbReference>
<dbReference type="Pfam" id="PF19583">
    <property type="entry name" value="ODP"/>
    <property type="match status" value="1"/>
</dbReference>
<evidence type="ECO:0000256" key="8">
    <source>
        <dbReference type="ARBA" id="ARBA00023004"/>
    </source>
</evidence>
<evidence type="ECO:0000259" key="9">
    <source>
        <dbReference type="PROSITE" id="PS50902"/>
    </source>
</evidence>
<name>A0ABW8TBK0_9CLOT</name>
<accession>A0ABW8TBK0</accession>
<evidence type="ECO:0000256" key="2">
    <source>
        <dbReference type="ARBA" id="ARBA00001965"/>
    </source>
</evidence>
<dbReference type="RefSeq" id="WP_406785757.1">
    <property type="nucleotide sequence ID" value="NZ_JBJIAA010000001.1"/>
</dbReference>
<organism evidence="11 12">
    <name type="scientific">Clostridium neuense</name>
    <dbReference type="NCBI Taxonomy" id="1728934"/>
    <lineage>
        <taxon>Bacteria</taxon>
        <taxon>Bacillati</taxon>
        <taxon>Bacillota</taxon>
        <taxon>Clostridia</taxon>
        <taxon>Eubacteriales</taxon>
        <taxon>Clostridiaceae</taxon>
        <taxon>Clostridium</taxon>
    </lineage>
</organism>
<dbReference type="InterPro" id="IPR036188">
    <property type="entry name" value="FAD/NAD-bd_sf"/>
</dbReference>
<evidence type="ECO:0000256" key="5">
    <source>
        <dbReference type="ARBA" id="ARBA00022630"/>
    </source>
</evidence>
<protein>
    <submittedName>
        <fullName evidence="11">FAD-dependent oxidoreductase</fullName>
    </submittedName>
</protein>
<evidence type="ECO:0000256" key="1">
    <source>
        <dbReference type="ARBA" id="ARBA00001962"/>
    </source>
</evidence>
<keyword evidence="12" id="KW-1185">Reference proteome</keyword>
<evidence type="ECO:0000256" key="4">
    <source>
        <dbReference type="ARBA" id="ARBA00022448"/>
    </source>
</evidence>
<dbReference type="PANTHER" id="PTHR32145">
    <property type="entry name" value="DIFLAVIN FLAVOPROTEIN A 2-RELATED"/>
    <property type="match status" value="1"/>
</dbReference>
<keyword evidence="6" id="KW-0274">FAD</keyword>
<dbReference type="InterPro" id="IPR045761">
    <property type="entry name" value="ODP_dom"/>
</dbReference>
<dbReference type="SUPFAM" id="SSF52218">
    <property type="entry name" value="Flavoproteins"/>
    <property type="match status" value="1"/>
</dbReference>
<dbReference type="InterPro" id="IPR051285">
    <property type="entry name" value="NADH_oxidoreductase_modular"/>
</dbReference>
<sequence>MKAIEIKKDIYWVGALDPNLRIFDIVMYTPYGTTYNSYVVKGSKKTAVFETVKEKFFDEYLARLESLNVDIKNIDYIVVDHTEPDHAGSVEKLLDIAKNAKVVGSSTAIKFLKNIVNRPFEAIEVKDNSSLDLGGKTLKFISAPLLHWPDTIYTYVPEEKLLITCDSFGCHYSSEKIFNDLIEDKEKYIDALKYYFDCIMGPFKPYVLKACAKIENLPIDIICPGHGPILRDDPKKIVELYKKWSTEEDIFKRKEITICYVSAYGYTKEIADKISEGIKSVDDFTINSFDVTYSKEEEIIQKLNSSVGFLFGSPTITSDALRPIYDIINSLNPIIHGGRFAGAFGSYGWSGEAVPNMEERLRQLRMRIPVPGLKINFKPSDEDNNRAYHFGKSFAEKIKENLNKTSANIKSSSTVKKWKCIICGVVFEGNEPPEFCPVCGAGKDQFIEITENKNSFKSETTEKIVILGNGAAGYHAAEAIRKRNTKCTVEIISSENYLTYFRPELSDYLTENIEDSKFFVSPHGWYEDNNIMLRLNSTVDKIIPSNKELLLSDGSKTNYDKLILATGSHNFKPDLPGIEKEGIFTLKDINDANNIKNYMKSSKNAVVIGGGLLGLEAASELKKSGLNVTVVEFFDRLLPKQLDKPGAKLFEKLISKYRINLLLDDSCIEILGDASVTGVKLKSGKTIDADMVLFSIGIRPNKKLAEECGIKTNKGILVNENMETNIKDIYAAGDAAELNGTIYGNWTAAVEMGKTAGANAIGDKLSFKDFVSSVIFDALGTSVVSFGNVTNDENEKLEFLNLKLNECKTLFFINNVLSGGYLIGNTSAAGKLILAMKDNKTLKDTLIYI</sequence>
<dbReference type="Gene3D" id="3.50.50.60">
    <property type="entry name" value="FAD/NAD(P)-binding domain"/>
    <property type="match status" value="2"/>
</dbReference>
<evidence type="ECO:0000313" key="12">
    <source>
        <dbReference type="Proteomes" id="UP001623592"/>
    </source>
</evidence>
<reference evidence="11 12" key="1">
    <citation type="submission" date="2024-11" db="EMBL/GenBank/DDBJ databases">
        <authorList>
            <person name="Heng Y.C."/>
            <person name="Lim A.C.H."/>
            <person name="Lee J.K.Y."/>
            <person name="Kittelmann S."/>
        </authorList>
    </citation>
    <scope>NUCLEOTIDE SEQUENCE [LARGE SCALE GENOMIC DNA]</scope>
    <source>
        <strain evidence="11 12">WILCCON 0114</strain>
    </source>
</reference>
<evidence type="ECO:0000256" key="7">
    <source>
        <dbReference type="ARBA" id="ARBA00022982"/>
    </source>
</evidence>
<dbReference type="Gene3D" id="3.30.390.30">
    <property type="match status" value="1"/>
</dbReference>
<proteinExistence type="inferred from homology"/>
<dbReference type="Pfam" id="PF00258">
    <property type="entry name" value="Flavodoxin_1"/>
    <property type="match status" value="1"/>
</dbReference>